<dbReference type="InterPro" id="IPR032710">
    <property type="entry name" value="NTF2-like_dom_sf"/>
</dbReference>
<protein>
    <submittedName>
        <fullName evidence="2">Nuclear transport factor 2 family protein</fullName>
    </submittedName>
</protein>
<dbReference type="Gene3D" id="3.10.450.50">
    <property type="match status" value="1"/>
</dbReference>
<gene>
    <name evidence="2" type="ORF">RM764_34360</name>
</gene>
<proteinExistence type="predicted"/>
<keyword evidence="3" id="KW-1185">Reference proteome</keyword>
<dbReference type="EMBL" id="JAVREY010000064">
    <property type="protein sequence ID" value="MDT0468019.1"/>
    <property type="molecule type" value="Genomic_DNA"/>
</dbReference>
<evidence type="ECO:0000259" key="1">
    <source>
        <dbReference type="Pfam" id="PF12680"/>
    </source>
</evidence>
<dbReference type="Proteomes" id="UP001183809">
    <property type="component" value="Unassembled WGS sequence"/>
</dbReference>
<reference evidence="3" key="1">
    <citation type="submission" date="2023-07" db="EMBL/GenBank/DDBJ databases">
        <title>30 novel species of actinomycetes from the DSMZ collection.</title>
        <authorList>
            <person name="Nouioui I."/>
        </authorList>
    </citation>
    <scope>NUCLEOTIDE SEQUENCE [LARGE SCALE GENOMIC DNA]</scope>
    <source>
        <strain evidence="3">DSM 41699</strain>
    </source>
</reference>
<comment type="caution">
    <text evidence="2">The sequence shown here is derived from an EMBL/GenBank/DDBJ whole genome shotgun (WGS) entry which is preliminary data.</text>
</comment>
<dbReference type="SUPFAM" id="SSF54427">
    <property type="entry name" value="NTF2-like"/>
    <property type="match status" value="1"/>
</dbReference>
<organism evidence="2 3">
    <name type="scientific">Streptomyces gibsoniae</name>
    <dbReference type="NCBI Taxonomy" id="3075529"/>
    <lineage>
        <taxon>Bacteria</taxon>
        <taxon>Bacillati</taxon>
        <taxon>Actinomycetota</taxon>
        <taxon>Actinomycetes</taxon>
        <taxon>Kitasatosporales</taxon>
        <taxon>Streptomycetaceae</taxon>
        <taxon>Streptomyces</taxon>
    </lineage>
</organism>
<evidence type="ECO:0000313" key="3">
    <source>
        <dbReference type="Proteomes" id="UP001183809"/>
    </source>
</evidence>
<feature type="domain" description="SnoaL-like" evidence="1">
    <location>
        <begin position="15"/>
        <end position="124"/>
    </location>
</feature>
<dbReference type="RefSeq" id="WP_311699465.1">
    <property type="nucleotide sequence ID" value="NZ_JAVREY010000064.1"/>
</dbReference>
<sequence>MSPTPPELGPLGVLARYRRAILDRSADDLADLYAVDGVHEFPFLFPGMPARFHGREEVRAGYRAAWDASPALPERILEVAVHTSTDPEVITVEQTVTGTVTGTGEPFAFPGLLVMRVRGGALVQVRDYMDGLGVARALGRLPAVAALLDGRRSG</sequence>
<dbReference type="Pfam" id="PF12680">
    <property type="entry name" value="SnoaL_2"/>
    <property type="match status" value="1"/>
</dbReference>
<evidence type="ECO:0000313" key="2">
    <source>
        <dbReference type="EMBL" id="MDT0468019.1"/>
    </source>
</evidence>
<dbReference type="InterPro" id="IPR037401">
    <property type="entry name" value="SnoaL-like"/>
</dbReference>
<name>A0ABU2U458_9ACTN</name>
<accession>A0ABU2U458</accession>